<accession>A0A418YBX9</accession>
<evidence type="ECO:0000256" key="11">
    <source>
        <dbReference type="RuleBase" id="RU363032"/>
    </source>
</evidence>
<evidence type="ECO:0000256" key="2">
    <source>
        <dbReference type="ARBA" id="ARBA00004651"/>
    </source>
</evidence>
<name>A0A418YBX9_9GAMM</name>
<dbReference type="GO" id="GO:0005886">
    <property type="term" value="C:plasma membrane"/>
    <property type="evidence" value="ECO:0007669"/>
    <property type="project" value="UniProtKB-SubCell"/>
</dbReference>
<keyword evidence="14" id="KW-1185">Reference proteome</keyword>
<feature type="transmembrane region" description="Helical" evidence="11">
    <location>
        <begin position="252"/>
        <end position="270"/>
    </location>
</feature>
<keyword evidence="5" id="KW-1003">Cell membrane</keyword>
<dbReference type="CDD" id="cd06261">
    <property type="entry name" value="TM_PBP2"/>
    <property type="match status" value="1"/>
</dbReference>
<dbReference type="Pfam" id="PF00528">
    <property type="entry name" value="BPD_transp_1"/>
    <property type="match status" value="1"/>
</dbReference>
<dbReference type="Proteomes" id="UP000283255">
    <property type="component" value="Unassembled WGS sequence"/>
</dbReference>
<comment type="function">
    <text evidence="1">Part of the ABC transporter complex MalEFGK involved in maltose/maltodextrin import. Probably responsible for the translocation of the substrate across the membrane.</text>
</comment>
<keyword evidence="7 11" id="KW-0812">Transmembrane</keyword>
<evidence type="ECO:0000256" key="10">
    <source>
        <dbReference type="ARBA" id="ARBA00041109"/>
    </source>
</evidence>
<dbReference type="InterPro" id="IPR035906">
    <property type="entry name" value="MetI-like_sf"/>
</dbReference>
<evidence type="ECO:0000256" key="9">
    <source>
        <dbReference type="ARBA" id="ARBA00023136"/>
    </source>
</evidence>
<dbReference type="GO" id="GO:0042956">
    <property type="term" value="P:maltodextrin transmembrane transport"/>
    <property type="evidence" value="ECO:0007669"/>
    <property type="project" value="TreeGrafter"/>
</dbReference>
<gene>
    <name evidence="13" type="ORF">D1Z90_15200</name>
</gene>
<organism evidence="13 14">
    <name type="scientific">Motilimonas pumila</name>
    <dbReference type="NCBI Taxonomy" id="2303987"/>
    <lineage>
        <taxon>Bacteria</taxon>
        <taxon>Pseudomonadati</taxon>
        <taxon>Pseudomonadota</taxon>
        <taxon>Gammaproteobacteria</taxon>
        <taxon>Alteromonadales</taxon>
        <taxon>Alteromonadales genera incertae sedis</taxon>
        <taxon>Motilimonas</taxon>
    </lineage>
</organism>
<feature type="transmembrane region" description="Helical" evidence="11">
    <location>
        <begin position="191"/>
        <end position="216"/>
    </location>
</feature>
<dbReference type="PROSITE" id="PS50928">
    <property type="entry name" value="ABC_TM1"/>
    <property type="match status" value="1"/>
</dbReference>
<dbReference type="EMBL" id="QZCH01000022">
    <property type="protein sequence ID" value="RJG41980.1"/>
    <property type="molecule type" value="Genomic_DNA"/>
</dbReference>
<evidence type="ECO:0000256" key="6">
    <source>
        <dbReference type="ARBA" id="ARBA00022597"/>
    </source>
</evidence>
<dbReference type="PANTHER" id="PTHR32243">
    <property type="entry name" value="MALTOSE TRANSPORT SYSTEM PERMEASE-RELATED"/>
    <property type="match status" value="1"/>
</dbReference>
<feature type="transmembrane region" description="Helical" evidence="11">
    <location>
        <begin position="139"/>
        <end position="165"/>
    </location>
</feature>
<evidence type="ECO:0000256" key="3">
    <source>
        <dbReference type="ARBA" id="ARBA00009047"/>
    </source>
</evidence>
<evidence type="ECO:0000256" key="8">
    <source>
        <dbReference type="ARBA" id="ARBA00022989"/>
    </source>
</evidence>
<evidence type="ECO:0000256" key="1">
    <source>
        <dbReference type="ARBA" id="ARBA00002264"/>
    </source>
</evidence>
<feature type="domain" description="ABC transmembrane type-1" evidence="12">
    <location>
        <begin position="74"/>
        <end position="270"/>
    </location>
</feature>
<dbReference type="Gene3D" id="1.10.3720.10">
    <property type="entry name" value="MetI-like"/>
    <property type="match status" value="1"/>
</dbReference>
<dbReference type="GO" id="GO:0015423">
    <property type="term" value="F:ABC-type maltose transporter activity"/>
    <property type="evidence" value="ECO:0007669"/>
    <property type="project" value="TreeGrafter"/>
</dbReference>
<dbReference type="InterPro" id="IPR050901">
    <property type="entry name" value="BP-dep_ABC_trans_perm"/>
</dbReference>
<proteinExistence type="inferred from homology"/>
<dbReference type="AlphaFoldDB" id="A0A418YBX9"/>
<keyword evidence="9 11" id="KW-0472">Membrane</keyword>
<keyword evidence="8 11" id="KW-1133">Transmembrane helix</keyword>
<feature type="transmembrane region" description="Helical" evidence="11">
    <location>
        <begin position="12"/>
        <end position="33"/>
    </location>
</feature>
<dbReference type="InterPro" id="IPR000515">
    <property type="entry name" value="MetI-like"/>
</dbReference>
<comment type="caution">
    <text evidence="13">The sequence shown here is derived from an EMBL/GenBank/DDBJ whole genome shotgun (WGS) entry which is preliminary data.</text>
</comment>
<feature type="transmembrane region" description="Helical" evidence="11">
    <location>
        <begin position="112"/>
        <end position="133"/>
    </location>
</feature>
<feature type="transmembrane region" description="Helical" evidence="11">
    <location>
        <begin position="78"/>
        <end position="100"/>
    </location>
</feature>
<reference evidence="13 14" key="1">
    <citation type="submission" date="2018-09" db="EMBL/GenBank/DDBJ databases">
        <authorList>
            <person name="Wang F."/>
        </authorList>
    </citation>
    <scope>NUCLEOTIDE SEQUENCE [LARGE SCALE GENOMIC DNA]</scope>
    <source>
        <strain evidence="13 14">PLHSC7-2</strain>
    </source>
</reference>
<evidence type="ECO:0000256" key="7">
    <source>
        <dbReference type="ARBA" id="ARBA00022692"/>
    </source>
</evidence>
<evidence type="ECO:0000256" key="5">
    <source>
        <dbReference type="ARBA" id="ARBA00022475"/>
    </source>
</evidence>
<sequence length="280" mass="30747">MKGMIKAVATHAGLLLASATVLCPLFIITWLSFGAPGLGGNLATLMHWKLLFNLPVTTVNGELLTPDLPALTWLWNSLRIALIFAVTATALAAMSAYALVRKSFIGKRVLNRAILLVQFLPSVLALVAVYILLRKVGGYFPLFGVNSPLGLGLAYLGGLAFYIWILKGQITNLPSTFEESARISGASQWQILWRVIIPLIMPGLMITFLIAFAMAYSELPLATILLQDKQSYTLAIGAGQYLAQQQFYWGEFAAFALLSSLPAIFLLLLLQRWLLRANRY</sequence>
<protein>
    <recommendedName>
        <fullName evidence="10">Maltose/maltodextrin transport system permease protein MalG</fullName>
    </recommendedName>
</protein>
<reference evidence="13 14" key="2">
    <citation type="submission" date="2019-01" db="EMBL/GenBank/DDBJ databases">
        <title>Motilimonas pumilus sp. nov., isolated from the gut of sea cucumber (Apostichopus japonicus).</title>
        <authorList>
            <person name="Wang F.-Q."/>
            <person name="Ren L.-H."/>
            <person name="Lin Y.-W."/>
            <person name="Sun G.-H."/>
            <person name="Du Z.-J."/>
            <person name="Zhao J.-X."/>
            <person name="Liu X.-J."/>
            <person name="Liu L.-J."/>
        </authorList>
    </citation>
    <scope>NUCLEOTIDE SEQUENCE [LARGE SCALE GENOMIC DNA]</scope>
    <source>
        <strain evidence="13 14">PLHSC7-2</strain>
    </source>
</reference>
<evidence type="ECO:0000313" key="14">
    <source>
        <dbReference type="Proteomes" id="UP000283255"/>
    </source>
</evidence>
<dbReference type="SUPFAM" id="SSF161098">
    <property type="entry name" value="MetI-like"/>
    <property type="match status" value="1"/>
</dbReference>
<evidence type="ECO:0000259" key="12">
    <source>
        <dbReference type="PROSITE" id="PS50928"/>
    </source>
</evidence>
<keyword evidence="6" id="KW-0762">Sugar transport</keyword>
<evidence type="ECO:0000313" key="13">
    <source>
        <dbReference type="EMBL" id="RJG41980.1"/>
    </source>
</evidence>
<comment type="similarity">
    <text evidence="3">Belongs to the binding-protein-dependent transport system permease family. MalFG subfamily.</text>
</comment>
<comment type="subcellular location">
    <subcellularLocation>
        <location evidence="2 11">Cell membrane</location>
        <topology evidence="2 11">Multi-pass membrane protein</topology>
    </subcellularLocation>
</comment>
<dbReference type="PANTHER" id="PTHR32243:SF50">
    <property type="entry name" value="MALTOSE_MALTODEXTRIN TRANSPORT SYSTEM PERMEASE PROTEIN MALG"/>
    <property type="match status" value="1"/>
</dbReference>
<keyword evidence="4 11" id="KW-0813">Transport</keyword>
<evidence type="ECO:0000256" key="4">
    <source>
        <dbReference type="ARBA" id="ARBA00022448"/>
    </source>
</evidence>